<dbReference type="SUPFAM" id="SSF143430">
    <property type="entry name" value="TTP0101/SSO1404-like"/>
    <property type="match status" value="1"/>
</dbReference>
<evidence type="ECO:0000256" key="5">
    <source>
        <dbReference type="ARBA" id="ARBA00022842"/>
    </source>
</evidence>
<name>A0A0G1M8R2_9BACT</name>
<keyword evidence="2" id="KW-0479">Metal-binding</keyword>
<organism evidence="8 9">
    <name type="scientific">Candidatus Giovannonibacteria bacterium GW2011_GWA2_45_21</name>
    <dbReference type="NCBI Taxonomy" id="1618649"/>
    <lineage>
        <taxon>Bacteria</taxon>
        <taxon>Candidatus Giovannoniibacteriota</taxon>
    </lineage>
</organism>
<protein>
    <recommendedName>
        <fullName evidence="7">Transcriptional repressor PaaX-like central Cas2-like domain-containing protein</fullName>
    </recommendedName>
</protein>
<dbReference type="PANTHER" id="PTHR30319:SF1">
    <property type="entry name" value="TRANSCRIPTIONAL REPRESSOR PAAX"/>
    <property type="match status" value="1"/>
</dbReference>
<dbReference type="GO" id="GO:0004521">
    <property type="term" value="F:RNA endonuclease activity"/>
    <property type="evidence" value="ECO:0007669"/>
    <property type="project" value="InterPro"/>
</dbReference>
<dbReference type="PANTHER" id="PTHR30319">
    <property type="entry name" value="PHENYLACETIC ACID REGULATOR-RELATED TRANSCRIPTIONAL REPRESSOR"/>
    <property type="match status" value="1"/>
</dbReference>
<evidence type="ECO:0000256" key="1">
    <source>
        <dbReference type="ARBA" id="ARBA00022722"/>
    </source>
</evidence>
<evidence type="ECO:0000256" key="6">
    <source>
        <dbReference type="ARBA" id="ARBA00023118"/>
    </source>
</evidence>
<dbReference type="InterPro" id="IPR021127">
    <property type="entry name" value="CRISPR_associated_Cas2"/>
</dbReference>
<sequence>MYNFKMTRSVRQKILLLLLSGLALGMTRSPKRYFKIVKTIPRAWNEIDRHELYRAVREFHQNRLVNFIEKNDGTTEIVLSERGKRRALRYKFDEMEIKRPLHWDNKWRIVMFDIPEKRKQAREALRSKLRELGFKEFQKSVFIHPFECTDEINFIIEIFGIRPYVRLARSDAITNEAELLLRFKLD</sequence>
<dbReference type="Gene3D" id="3.30.70.2650">
    <property type="match status" value="1"/>
</dbReference>
<keyword evidence="1" id="KW-0540">Nuclease</keyword>
<dbReference type="GO" id="GO:0006351">
    <property type="term" value="P:DNA-templated transcription"/>
    <property type="evidence" value="ECO:0007669"/>
    <property type="project" value="TreeGrafter"/>
</dbReference>
<keyword evidence="6" id="KW-0051">Antiviral defense</keyword>
<keyword evidence="3" id="KW-0255">Endonuclease</keyword>
<dbReference type="Pfam" id="PF20803">
    <property type="entry name" value="PaaX_M"/>
    <property type="match status" value="1"/>
</dbReference>
<dbReference type="InterPro" id="IPR048846">
    <property type="entry name" value="PaaX-like_central"/>
</dbReference>
<dbReference type="AlphaFoldDB" id="A0A0G1M8R2"/>
<dbReference type="Proteomes" id="UP000034696">
    <property type="component" value="Unassembled WGS sequence"/>
</dbReference>
<evidence type="ECO:0000259" key="7">
    <source>
        <dbReference type="Pfam" id="PF20803"/>
    </source>
</evidence>
<keyword evidence="5" id="KW-0460">Magnesium</keyword>
<comment type="caution">
    <text evidence="8">The sequence shown here is derived from an EMBL/GenBank/DDBJ whole genome shotgun (WGS) entry which is preliminary data.</text>
</comment>
<proteinExistence type="predicted"/>
<evidence type="ECO:0000313" key="8">
    <source>
        <dbReference type="EMBL" id="KKU04646.1"/>
    </source>
</evidence>
<evidence type="ECO:0000313" key="9">
    <source>
        <dbReference type="Proteomes" id="UP000034696"/>
    </source>
</evidence>
<reference evidence="8 9" key="1">
    <citation type="journal article" date="2015" name="Nature">
        <title>rRNA introns, odd ribosomes, and small enigmatic genomes across a large radiation of phyla.</title>
        <authorList>
            <person name="Brown C.T."/>
            <person name="Hug L.A."/>
            <person name="Thomas B.C."/>
            <person name="Sharon I."/>
            <person name="Castelle C.J."/>
            <person name="Singh A."/>
            <person name="Wilkins M.J."/>
            <person name="Williams K.H."/>
            <person name="Banfield J.F."/>
        </authorList>
    </citation>
    <scope>NUCLEOTIDE SEQUENCE [LARGE SCALE GENOMIC DNA]</scope>
</reference>
<accession>A0A0G1M8R2</accession>
<gene>
    <name evidence="8" type="ORF">UX06_C0012G0001</name>
</gene>
<evidence type="ECO:0000256" key="3">
    <source>
        <dbReference type="ARBA" id="ARBA00022759"/>
    </source>
</evidence>
<evidence type="ECO:0000256" key="2">
    <source>
        <dbReference type="ARBA" id="ARBA00022723"/>
    </source>
</evidence>
<dbReference type="NCBIfam" id="TIGR01573">
    <property type="entry name" value="cas2"/>
    <property type="match status" value="1"/>
</dbReference>
<dbReference type="EMBL" id="LCKT01000012">
    <property type="protein sequence ID" value="KKU04646.1"/>
    <property type="molecule type" value="Genomic_DNA"/>
</dbReference>
<evidence type="ECO:0000256" key="4">
    <source>
        <dbReference type="ARBA" id="ARBA00022801"/>
    </source>
</evidence>
<keyword evidence="4" id="KW-0378">Hydrolase</keyword>
<dbReference type="GO" id="GO:0043571">
    <property type="term" value="P:maintenance of CRISPR repeat elements"/>
    <property type="evidence" value="ECO:0007669"/>
    <property type="project" value="InterPro"/>
</dbReference>
<feature type="domain" description="Transcriptional repressor PaaX-like central Cas2-like" evidence="7">
    <location>
        <begin position="102"/>
        <end position="175"/>
    </location>
</feature>